<dbReference type="CDD" id="cd01097">
    <property type="entry name" value="Tetrahydromethanopterin_reductase"/>
    <property type="match status" value="1"/>
</dbReference>
<evidence type="ECO:0000259" key="2">
    <source>
        <dbReference type="Pfam" id="PF00296"/>
    </source>
</evidence>
<dbReference type="Gene3D" id="3.20.20.30">
    <property type="entry name" value="Luciferase-like domain"/>
    <property type="match status" value="1"/>
</dbReference>
<dbReference type="InterPro" id="IPR050564">
    <property type="entry name" value="F420-G6PD/mer"/>
</dbReference>
<sequence>MTSTTGSGAPRRRAVGVMVPRHLPAERVLPFVVQAEQLGFDEAWVVEDLGFRGGVAQAAAALAVTGRIRVGIGILPAAARHPAFAAMEVASLAELFPGRVDVGVGHGVPSWMQQLGIWPDSPLTLLQEWLDAVRDLLAGRRVDRTGRYVQVSDVRLETVPTVVPPLLAGVRGPRSLALAGRHADGTVLAEPAGPEYVRLAREQIAAPGPHRVVAYDVARVHDDPEEAVRLARPALAPFGSPDWAPHLTPLPFADELARFRAGCADEEEFAASLPAEWVPQLAVVGTPAQARARIGEIHDAGADSVVLIPADADDLPSLARVLD</sequence>
<dbReference type="PANTHER" id="PTHR43244">
    <property type="match status" value="1"/>
</dbReference>
<name>A0A6A9UY11_9ACTN</name>
<dbReference type="AlphaFoldDB" id="A0A6A9UY11"/>
<dbReference type="Proteomes" id="UP000435304">
    <property type="component" value="Unassembled WGS sequence"/>
</dbReference>
<dbReference type="InterPro" id="IPR011251">
    <property type="entry name" value="Luciferase-like_dom"/>
</dbReference>
<dbReference type="PANTHER" id="PTHR43244:SF1">
    <property type="entry name" value="5,10-METHYLENETETRAHYDROMETHANOPTERIN REDUCTASE"/>
    <property type="match status" value="1"/>
</dbReference>
<evidence type="ECO:0000313" key="3">
    <source>
        <dbReference type="EMBL" id="MVA76695.1"/>
    </source>
</evidence>
<reference evidence="3 4" key="1">
    <citation type="submission" date="2019-12" db="EMBL/GenBank/DDBJ databases">
        <title>Auraticoccus cholistani sp. nov., an actinomycete isolated from soil of Cholistan desert.</title>
        <authorList>
            <person name="Cheema M.T."/>
        </authorList>
    </citation>
    <scope>NUCLEOTIDE SEQUENCE [LARGE SCALE GENOMIC DNA]</scope>
    <source>
        <strain evidence="3 4">F435</strain>
    </source>
</reference>
<dbReference type="SUPFAM" id="SSF51679">
    <property type="entry name" value="Bacterial luciferase-like"/>
    <property type="match status" value="1"/>
</dbReference>
<accession>A0A6A9UY11</accession>
<dbReference type="Pfam" id="PF00296">
    <property type="entry name" value="Bac_luciferase"/>
    <property type="match status" value="1"/>
</dbReference>
<organism evidence="3 4">
    <name type="scientific">Auraticoccus cholistanensis</name>
    <dbReference type="NCBI Taxonomy" id="2656650"/>
    <lineage>
        <taxon>Bacteria</taxon>
        <taxon>Bacillati</taxon>
        <taxon>Actinomycetota</taxon>
        <taxon>Actinomycetes</taxon>
        <taxon>Propionibacteriales</taxon>
        <taxon>Propionibacteriaceae</taxon>
        <taxon>Auraticoccus</taxon>
    </lineage>
</organism>
<dbReference type="EMBL" id="WPCU01000007">
    <property type="protein sequence ID" value="MVA76695.1"/>
    <property type="molecule type" value="Genomic_DNA"/>
</dbReference>
<dbReference type="RefSeq" id="WP_156610333.1">
    <property type="nucleotide sequence ID" value="NZ_WPCU01000007.1"/>
</dbReference>
<keyword evidence="1" id="KW-0560">Oxidoreductase</keyword>
<dbReference type="InterPro" id="IPR036661">
    <property type="entry name" value="Luciferase-like_sf"/>
</dbReference>
<feature type="domain" description="Luciferase-like" evidence="2">
    <location>
        <begin position="24"/>
        <end position="303"/>
    </location>
</feature>
<evidence type="ECO:0000313" key="4">
    <source>
        <dbReference type="Proteomes" id="UP000435304"/>
    </source>
</evidence>
<keyword evidence="4" id="KW-1185">Reference proteome</keyword>
<evidence type="ECO:0000256" key="1">
    <source>
        <dbReference type="ARBA" id="ARBA00023002"/>
    </source>
</evidence>
<protein>
    <submittedName>
        <fullName evidence="3">LLM class flavin-dependent oxidoreductase</fullName>
    </submittedName>
</protein>
<comment type="caution">
    <text evidence="3">The sequence shown here is derived from an EMBL/GenBank/DDBJ whole genome shotgun (WGS) entry which is preliminary data.</text>
</comment>
<gene>
    <name evidence="3" type="ORF">GC722_11770</name>
</gene>
<dbReference type="GO" id="GO:0016705">
    <property type="term" value="F:oxidoreductase activity, acting on paired donors, with incorporation or reduction of molecular oxygen"/>
    <property type="evidence" value="ECO:0007669"/>
    <property type="project" value="InterPro"/>
</dbReference>
<proteinExistence type="predicted"/>